<evidence type="ECO:0000256" key="4">
    <source>
        <dbReference type="ARBA" id="ARBA00022679"/>
    </source>
</evidence>
<keyword evidence="2 6" id="KW-0963">Cytoplasm</keyword>
<dbReference type="Pfam" id="PF06325">
    <property type="entry name" value="PrmA"/>
    <property type="match status" value="1"/>
</dbReference>
<comment type="similarity">
    <text evidence="1 6">Belongs to the methyltransferase superfamily. PrmA family.</text>
</comment>
<evidence type="ECO:0000313" key="8">
    <source>
        <dbReference type="Proteomes" id="UP000297475"/>
    </source>
</evidence>
<evidence type="ECO:0000256" key="1">
    <source>
        <dbReference type="ARBA" id="ARBA00009741"/>
    </source>
</evidence>
<evidence type="ECO:0000256" key="6">
    <source>
        <dbReference type="HAMAP-Rule" id="MF_00735"/>
    </source>
</evidence>
<feature type="binding site" evidence="6">
    <location>
        <position position="174"/>
    </location>
    <ligand>
        <name>S-adenosyl-L-methionine</name>
        <dbReference type="ChEBI" id="CHEBI:59789"/>
    </ligand>
</feature>
<sequence>MAWLKLRLHRLRPEQIETLEDALLGLGAQAVTLEDAADEPVLEPGPGATPLWSSSEFTALFPAATDIEAVVQALQAQLPLPAVDVLPDWSSDLLEDKDWVRAWMDHYHPISFGERLWICPSWQAPPDPDAVNLMLDPGLAFGTGTHPTTALCMRWLNDQAAAGGLQDSTVLDFGCGSGVLGIAALLLGARRLVGVDIDPQAVTSTRQNADRNGIDPARYAVMLPDALPADTEADVVLANILAGPLIDLAPTLLRHLRPGGWIVLSGVIRSQVEEVCAAYDSELTEMTVSYQDDWARISGRRTDTPI</sequence>
<comment type="catalytic activity">
    <reaction evidence="6">
        <text>L-lysyl-[protein] + 3 S-adenosyl-L-methionine = N(6),N(6),N(6)-trimethyl-L-lysyl-[protein] + 3 S-adenosyl-L-homocysteine + 3 H(+)</text>
        <dbReference type="Rhea" id="RHEA:54192"/>
        <dbReference type="Rhea" id="RHEA-COMP:9752"/>
        <dbReference type="Rhea" id="RHEA-COMP:13826"/>
        <dbReference type="ChEBI" id="CHEBI:15378"/>
        <dbReference type="ChEBI" id="CHEBI:29969"/>
        <dbReference type="ChEBI" id="CHEBI:57856"/>
        <dbReference type="ChEBI" id="CHEBI:59789"/>
        <dbReference type="ChEBI" id="CHEBI:61961"/>
    </reaction>
</comment>
<dbReference type="GO" id="GO:0016279">
    <property type="term" value="F:protein-lysine N-methyltransferase activity"/>
    <property type="evidence" value="ECO:0007669"/>
    <property type="project" value="TreeGrafter"/>
</dbReference>
<dbReference type="SUPFAM" id="SSF53335">
    <property type="entry name" value="S-adenosyl-L-methionine-dependent methyltransferases"/>
    <property type="match status" value="1"/>
</dbReference>
<name>A0A4Z0WEA9_9GAMM</name>
<evidence type="ECO:0000256" key="5">
    <source>
        <dbReference type="ARBA" id="ARBA00022691"/>
    </source>
</evidence>
<comment type="caution">
    <text evidence="7">The sequence shown here is derived from an EMBL/GenBank/DDBJ whole genome shotgun (WGS) entry which is preliminary data.</text>
</comment>
<feature type="binding site" evidence="6">
    <location>
        <position position="196"/>
    </location>
    <ligand>
        <name>S-adenosyl-L-methionine</name>
        <dbReference type="ChEBI" id="CHEBI:59789"/>
    </ligand>
</feature>
<dbReference type="PANTHER" id="PTHR43648">
    <property type="entry name" value="ELECTRON TRANSFER FLAVOPROTEIN BETA SUBUNIT LYSINE METHYLTRANSFERASE"/>
    <property type="match status" value="1"/>
</dbReference>
<dbReference type="InterPro" id="IPR029063">
    <property type="entry name" value="SAM-dependent_MTases_sf"/>
</dbReference>
<dbReference type="Gene3D" id="3.40.50.150">
    <property type="entry name" value="Vaccinia Virus protein VP39"/>
    <property type="match status" value="1"/>
</dbReference>
<dbReference type="EMBL" id="SRMF01000001">
    <property type="protein sequence ID" value="TGG94988.1"/>
    <property type="molecule type" value="Genomic_DNA"/>
</dbReference>
<dbReference type="GO" id="GO:0005829">
    <property type="term" value="C:cytosol"/>
    <property type="evidence" value="ECO:0007669"/>
    <property type="project" value="TreeGrafter"/>
</dbReference>
<dbReference type="EC" id="2.1.1.-" evidence="6"/>
<protein>
    <recommendedName>
        <fullName evidence="6">Ribosomal protein L11 methyltransferase</fullName>
        <shortName evidence="6">L11 Mtase</shortName>
        <ecNumber evidence="6">2.1.1.-</ecNumber>
    </recommendedName>
</protein>
<dbReference type="AlphaFoldDB" id="A0A4Z0WEA9"/>
<dbReference type="Proteomes" id="UP000297475">
    <property type="component" value="Unassembled WGS sequence"/>
</dbReference>
<accession>A0A4Z0WEA9</accession>
<keyword evidence="4 6" id="KW-0808">Transferase</keyword>
<reference evidence="7 8" key="1">
    <citation type="submission" date="2019-04" db="EMBL/GenBank/DDBJ databases">
        <title>Natronospirillum operosus gen. nov., sp. nov., a haloalkaliphilic satellite isolated from decaying biomass of laboratory culture of cyanobacterium Geitlerinema sp. and proposal of Natronospirillaceae fam. nov. and Saccharospirillaceae fam. nov.</title>
        <authorList>
            <person name="Kevbrin V."/>
            <person name="Boltyanskaya Y."/>
            <person name="Koziaeva V."/>
            <person name="Grouzdev D.S."/>
            <person name="Park M."/>
            <person name="Cho J."/>
        </authorList>
    </citation>
    <scope>NUCLEOTIDE SEQUENCE [LARGE SCALE GENOMIC DNA]</scope>
    <source>
        <strain evidence="7 8">G-116</strain>
    </source>
</reference>
<comment type="subcellular location">
    <subcellularLocation>
        <location evidence="6">Cytoplasm</location>
    </subcellularLocation>
</comment>
<organism evidence="7 8">
    <name type="scientific">Natronospirillum operosum</name>
    <dbReference type="NCBI Taxonomy" id="2759953"/>
    <lineage>
        <taxon>Bacteria</taxon>
        <taxon>Pseudomonadati</taxon>
        <taxon>Pseudomonadota</taxon>
        <taxon>Gammaproteobacteria</taxon>
        <taxon>Oceanospirillales</taxon>
        <taxon>Natronospirillaceae</taxon>
        <taxon>Natronospirillum</taxon>
    </lineage>
</organism>
<keyword evidence="3 6" id="KW-0489">Methyltransferase</keyword>
<evidence type="ECO:0000256" key="2">
    <source>
        <dbReference type="ARBA" id="ARBA00022490"/>
    </source>
</evidence>
<dbReference type="CDD" id="cd02440">
    <property type="entry name" value="AdoMet_MTases"/>
    <property type="match status" value="1"/>
</dbReference>
<dbReference type="GO" id="GO:0005840">
    <property type="term" value="C:ribosome"/>
    <property type="evidence" value="ECO:0007669"/>
    <property type="project" value="UniProtKB-KW"/>
</dbReference>
<keyword evidence="7" id="KW-0689">Ribosomal protein</keyword>
<dbReference type="GO" id="GO:0032259">
    <property type="term" value="P:methylation"/>
    <property type="evidence" value="ECO:0007669"/>
    <property type="project" value="UniProtKB-KW"/>
</dbReference>
<dbReference type="InterPro" id="IPR050078">
    <property type="entry name" value="Ribosomal_L11_MeTrfase_PrmA"/>
</dbReference>
<dbReference type="PANTHER" id="PTHR43648:SF1">
    <property type="entry name" value="ELECTRON TRANSFER FLAVOPROTEIN BETA SUBUNIT LYSINE METHYLTRANSFERASE"/>
    <property type="match status" value="1"/>
</dbReference>
<dbReference type="InterPro" id="IPR004498">
    <property type="entry name" value="Ribosomal_PrmA_MeTrfase"/>
</dbReference>
<feature type="binding site" evidence="6">
    <location>
        <position position="239"/>
    </location>
    <ligand>
        <name>S-adenosyl-L-methionine</name>
        <dbReference type="ChEBI" id="CHEBI:59789"/>
    </ligand>
</feature>
<keyword evidence="8" id="KW-1185">Reference proteome</keyword>
<gene>
    <name evidence="6 7" type="primary">prmA</name>
    <name evidence="7" type="ORF">E4656_00720</name>
</gene>
<proteinExistence type="inferred from homology"/>
<keyword evidence="5 6" id="KW-0949">S-adenosyl-L-methionine</keyword>
<evidence type="ECO:0000313" key="7">
    <source>
        <dbReference type="EMBL" id="TGG94988.1"/>
    </source>
</evidence>
<dbReference type="PIRSF" id="PIRSF000401">
    <property type="entry name" value="RPL11_MTase"/>
    <property type="match status" value="1"/>
</dbReference>
<dbReference type="NCBIfam" id="TIGR00406">
    <property type="entry name" value="prmA"/>
    <property type="match status" value="1"/>
</dbReference>
<feature type="binding site" evidence="6">
    <location>
        <position position="149"/>
    </location>
    <ligand>
        <name>S-adenosyl-L-methionine</name>
        <dbReference type="ChEBI" id="CHEBI:59789"/>
    </ligand>
</feature>
<dbReference type="HAMAP" id="MF_00735">
    <property type="entry name" value="Methyltr_PrmA"/>
    <property type="match status" value="1"/>
</dbReference>
<keyword evidence="7" id="KW-0687">Ribonucleoprotein</keyword>
<dbReference type="OrthoDB" id="9785995at2"/>
<evidence type="ECO:0000256" key="3">
    <source>
        <dbReference type="ARBA" id="ARBA00022603"/>
    </source>
</evidence>
<dbReference type="RefSeq" id="WP_135480279.1">
    <property type="nucleotide sequence ID" value="NZ_SRMF01000001.1"/>
</dbReference>
<comment type="function">
    <text evidence="6">Methylates ribosomal protein L11.</text>
</comment>